<dbReference type="GO" id="GO:0015035">
    <property type="term" value="F:protein-disulfide reductase activity"/>
    <property type="evidence" value="ECO:0007669"/>
    <property type="project" value="UniProtKB-UniRule"/>
</dbReference>
<evidence type="ECO:0000256" key="10">
    <source>
        <dbReference type="ARBA" id="ARBA00023136"/>
    </source>
</evidence>
<feature type="topological domain" description="Cytoplasmic" evidence="14">
    <location>
        <begin position="161"/>
        <end position="167"/>
    </location>
</feature>
<protein>
    <recommendedName>
        <fullName evidence="14">Disulfide bond formation protein B</fullName>
    </recommendedName>
    <alternativeName>
        <fullName evidence="14">Disulfide oxidoreductase</fullName>
    </alternativeName>
</protein>
<evidence type="ECO:0000256" key="2">
    <source>
        <dbReference type="ARBA" id="ARBA00008823"/>
    </source>
</evidence>
<evidence type="ECO:0000313" key="16">
    <source>
        <dbReference type="EMBL" id="KDE38912.1"/>
    </source>
</evidence>
<organism evidence="16 17">
    <name type="scientific">Nitrincola lacisaponensis</name>
    <dbReference type="NCBI Taxonomy" id="267850"/>
    <lineage>
        <taxon>Bacteria</taxon>
        <taxon>Pseudomonadati</taxon>
        <taxon>Pseudomonadota</taxon>
        <taxon>Gammaproteobacteria</taxon>
        <taxon>Oceanospirillales</taxon>
        <taxon>Oceanospirillaceae</taxon>
        <taxon>Nitrincola</taxon>
    </lineage>
</organism>
<keyword evidence="13 14" id="KW-0676">Redox-active center</keyword>
<keyword evidence="11 14" id="KW-1015">Disulfide bond</keyword>
<evidence type="ECO:0000313" key="17">
    <source>
        <dbReference type="Proteomes" id="UP000027318"/>
    </source>
</evidence>
<comment type="caution">
    <text evidence="14">Lacks conserved residue(s) required for the propagation of feature annotation.</text>
</comment>
<dbReference type="AlphaFoldDB" id="A0A063Y332"/>
<keyword evidence="8 14" id="KW-1133">Transmembrane helix</keyword>
<keyword evidence="5" id="KW-0997">Cell inner membrane</keyword>
<evidence type="ECO:0000256" key="6">
    <source>
        <dbReference type="ARBA" id="ARBA00022692"/>
    </source>
</evidence>
<keyword evidence="17" id="KW-1185">Reference proteome</keyword>
<evidence type="ECO:0000256" key="5">
    <source>
        <dbReference type="ARBA" id="ARBA00022519"/>
    </source>
</evidence>
<dbReference type="Gene3D" id="1.20.1550.10">
    <property type="entry name" value="DsbB-like"/>
    <property type="match status" value="1"/>
</dbReference>
<keyword evidence="12 14" id="KW-0143">Chaperone</keyword>
<name>A0A063Y332_9GAMM</name>
<comment type="subcellular location">
    <subcellularLocation>
        <location evidence="1">Cell inner membrane</location>
        <topology evidence="1">Multi-pass membrane protein</topology>
    </subcellularLocation>
    <subcellularLocation>
        <location evidence="14">Cell membrane</location>
        <topology evidence="14">Multi-pass membrane protein</topology>
    </subcellularLocation>
</comment>
<dbReference type="HAMAP" id="MF_00286">
    <property type="entry name" value="DsbB"/>
    <property type="match status" value="1"/>
</dbReference>
<dbReference type="SUPFAM" id="SSF158442">
    <property type="entry name" value="DsbB-like"/>
    <property type="match status" value="1"/>
</dbReference>
<comment type="function">
    <text evidence="14">Required for disulfide bond formation in some periplasmic proteins. Acts by oxidizing the DsbA protein.</text>
</comment>
<comment type="similarity">
    <text evidence="2 14">Belongs to the DsbB family.</text>
</comment>
<evidence type="ECO:0000256" key="15">
    <source>
        <dbReference type="SAM" id="Phobius"/>
    </source>
</evidence>
<reference evidence="16 17" key="1">
    <citation type="journal article" date="2005" name="Int. J. Syst. Evol. Microbiol.">
        <title>Nitrincola lacisaponensis gen. nov., sp. nov., a novel alkaliphilic bacterium isolated from an alkaline, saline lake.</title>
        <authorList>
            <person name="Dimitriu P.A."/>
            <person name="Shukla S.K."/>
            <person name="Conradt J."/>
            <person name="Marquez M.C."/>
            <person name="Ventosa A."/>
            <person name="Maglia A."/>
            <person name="Peyton B.M."/>
            <person name="Pinkart H.C."/>
            <person name="Mormile M.R."/>
        </authorList>
    </citation>
    <scope>NUCLEOTIDE SEQUENCE [LARGE SCALE GENOMIC DNA]</scope>
    <source>
        <strain evidence="16 17">4CA</strain>
    </source>
</reference>
<dbReference type="InterPro" id="IPR003752">
    <property type="entry name" value="DiS_bond_form_DsbB/BdbC"/>
</dbReference>
<feature type="topological domain" description="Periplasmic" evidence="14">
    <location>
        <begin position="26"/>
        <end position="43"/>
    </location>
</feature>
<keyword evidence="7 14" id="KW-0249">Electron transport</keyword>
<evidence type="ECO:0000256" key="14">
    <source>
        <dbReference type="HAMAP-Rule" id="MF_00286"/>
    </source>
</evidence>
<feature type="disulfide bond" description="Redox-active" evidence="14">
    <location>
        <begin position="35"/>
        <end position="38"/>
    </location>
</feature>
<dbReference type="RefSeq" id="WP_036547382.1">
    <property type="nucleotide sequence ID" value="NZ_JMSZ01000032.1"/>
</dbReference>
<keyword evidence="9 14" id="KW-0560">Oxidoreductase</keyword>
<feature type="transmembrane region" description="Helical" evidence="15">
    <location>
        <begin position="69"/>
        <end position="88"/>
    </location>
</feature>
<feature type="transmembrane region" description="Helical" evidence="15">
    <location>
        <begin position="132"/>
        <end position="156"/>
    </location>
</feature>
<dbReference type="Pfam" id="PF02600">
    <property type="entry name" value="DsbB"/>
    <property type="match status" value="1"/>
</dbReference>
<dbReference type="GO" id="GO:0006457">
    <property type="term" value="P:protein folding"/>
    <property type="evidence" value="ECO:0007669"/>
    <property type="project" value="InterPro"/>
</dbReference>
<evidence type="ECO:0000256" key="9">
    <source>
        <dbReference type="ARBA" id="ARBA00023002"/>
    </source>
</evidence>
<keyword evidence="10 14" id="KW-0472">Membrane</keyword>
<keyword evidence="3 14" id="KW-0813">Transport</keyword>
<evidence type="ECO:0000256" key="8">
    <source>
        <dbReference type="ARBA" id="ARBA00022989"/>
    </source>
</evidence>
<dbReference type="EMBL" id="JMSZ01000032">
    <property type="protein sequence ID" value="KDE38912.1"/>
    <property type="molecule type" value="Genomic_DNA"/>
</dbReference>
<keyword evidence="6 14" id="KW-0812">Transmembrane</keyword>
<evidence type="ECO:0000256" key="7">
    <source>
        <dbReference type="ARBA" id="ARBA00022982"/>
    </source>
</evidence>
<keyword evidence="4 14" id="KW-1003">Cell membrane</keyword>
<dbReference type="PANTHER" id="PTHR36570:SF3">
    <property type="entry name" value="DISULFIDE BOND FORMATION PROTEIN B"/>
    <property type="match status" value="1"/>
</dbReference>
<accession>A0A063Y332</accession>
<sequence>MLSYRQLNLLGLMTCITAMAFAVGYLQNHLELDPCPLCVLTRIVVMSMAVVFFIALIHNPGQLGQRIYGGINLLIGLTGFAIQLRHIWLQNLPPDEVPACGPGLEFLLQTQPVFGALRQVLQGSGDCAEIDWVFLGMTIPMQTALLFIFLLLLVGIQLKKRQRKLFN</sequence>
<evidence type="ECO:0000256" key="4">
    <source>
        <dbReference type="ARBA" id="ARBA00022475"/>
    </source>
</evidence>
<evidence type="ECO:0000256" key="11">
    <source>
        <dbReference type="ARBA" id="ARBA00023157"/>
    </source>
</evidence>
<dbReference type="PATRIC" id="fig|267850.7.peg.2009"/>
<evidence type="ECO:0000256" key="3">
    <source>
        <dbReference type="ARBA" id="ARBA00022448"/>
    </source>
</evidence>
<dbReference type="InterPro" id="IPR050183">
    <property type="entry name" value="DsbB"/>
</dbReference>
<feature type="transmembrane region" description="Helical" evidence="15">
    <location>
        <begin position="7"/>
        <end position="27"/>
    </location>
</feature>
<dbReference type="GO" id="GO:0005886">
    <property type="term" value="C:plasma membrane"/>
    <property type="evidence" value="ECO:0007669"/>
    <property type="project" value="UniProtKB-SubCell"/>
</dbReference>
<evidence type="ECO:0000256" key="12">
    <source>
        <dbReference type="ARBA" id="ARBA00023186"/>
    </source>
</evidence>
<dbReference type="PANTHER" id="PTHR36570">
    <property type="entry name" value="DISULFIDE BOND FORMATION PROTEIN B"/>
    <property type="match status" value="1"/>
</dbReference>
<feature type="transmembrane region" description="Helical" evidence="15">
    <location>
        <begin position="39"/>
        <end position="57"/>
    </location>
</feature>
<dbReference type="Proteomes" id="UP000027318">
    <property type="component" value="Unassembled WGS sequence"/>
</dbReference>
<dbReference type="InterPro" id="IPR023380">
    <property type="entry name" value="DsbB-like_sf"/>
</dbReference>
<dbReference type="GO" id="GO:0009055">
    <property type="term" value="F:electron transfer activity"/>
    <property type="evidence" value="ECO:0007669"/>
    <property type="project" value="UniProtKB-UniRule"/>
</dbReference>
<comment type="caution">
    <text evidence="16">The sequence shown here is derived from an EMBL/GenBank/DDBJ whole genome shotgun (WGS) entry which is preliminary data.</text>
</comment>
<evidence type="ECO:0000256" key="13">
    <source>
        <dbReference type="ARBA" id="ARBA00023284"/>
    </source>
</evidence>
<evidence type="ECO:0000256" key="1">
    <source>
        <dbReference type="ARBA" id="ARBA00004429"/>
    </source>
</evidence>
<feature type="topological domain" description="Cytoplasmic" evidence="14">
    <location>
        <begin position="61"/>
        <end position="66"/>
    </location>
</feature>
<feature type="topological domain" description="Cytoplasmic" evidence="14">
    <location>
        <begin position="1"/>
        <end position="7"/>
    </location>
</feature>
<dbReference type="InterPro" id="IPR022920">
    <property type="entry name" value="Disulphide_bond_form_DsbB"/>
</dbReference>
<dbReference type="STRING" id="267850.ADINL_2041"/>
<proteinExistence type="inferred from homology"/>
<gene>
    <name evidence="14" type="primary">dsbB</name>
    <name evidence="16" type="ORF">ADINL_2041</name>
</gene>